<dbReference type="EMBL" id="CP018335">
    <property type="protein sequence ID" value="APM39117.1"/>
    <property type="molecule type" value="Genomic_DNA"/>
</dbReference>
<accession>A0A1L5F804</accession>
<name>A0A1L5F804_CLOKL</name>
<dbReference type="Proteomes" id="UP000184604">
    <property type="component" value="Chromosome"/>
</dbReference>
<dbReference type="OrthoDB" id="9808017at2"/>
<evidence type="ECO:0000313" key="2">
    <source>
        <dbReference type="EMBL" id="APM39117.1"/>
    </source>
</evidence>
<feature type="domain" description="Transcription regulator PadR N-terminal" evidence="1">
    <location>
        <begin position="16"/>
        <end position="83"/>
    </location>
</feature>
<evidence type="ECO:0000259" key="1">
    <source>
        <dbReference type="Pfam" id="PF03551"/>
    </source>
</evidence>
<sequence length="112" mass="12726">MKQTQLLKGVLEGCVLLVVLGNEVYGYEMVQLLKEYGFKKIVAGTVYPLLQKLEKQGYLSSTIKPSPEGPDRKYYHITPEGKIHCQGFIEQWEDLASTVDNLICLKGEKLYE</sequence>
<dbReference type="Gene3D" id="1.10.10.10">
    <property type="entry name" value="Winged helix-like DNA-binding domain superfamily/Winged helix DNA-binding domain"/>
    <property type="match status" value="1"/>
</dbReference>
<dbReference type="PANTHER" id="PTHR33169:SF14">
    <property type="entry name" value="TRANSCRIPTIONAL REGULATOR RV3488"/>
    <property type="match status" value="1"/>
</dbReference>
<dbReference type="InterPro" id="IPR005149">
    <property type="entry name" value="Tscrpt_reg_PadR_N"/>
</dbReference>
<dbReference type="RefSeq" id="WP_073538754.1">
    <property type="nucleotide sequence ID" value="NZ_CP018335.1"/>
</dbReference>
<organism evidence="2 3">
    <name type="scientific">Clostridium kluyveri</name>
    <dbReference type="NCBI Taxonomy" id="1534"/>
    <lineage>
        <taxon>Bacteria</taxon>
        <taxon>Bacillati</taxon>
        <taxon>Bacillota</taxon>
        <taxon>Clostridia</taxon>
        <taxon>Eubacteriales</taxon>
        <taxon>Clostridiaceae</taxon>
        <taxon>Clostridium</taxon>
    </lineage>
</organism>
<reference evidence="2 3" key="1">
    <citation type="submission" date="2016-12" db="EMBL/GenBank/DDBJ databases">
        <title>Complete genome sequence of Clostridium kluyveri JZZ isolated from the pit mud of a Chinese flavor liquor-making factory.</title>
        <authorList>
            <person name="Wang Y."/>
        </authorList>
    </citation>
    <scope>NUCLEOTIDE SEQUENCE [LARGE SCALE GENOMIC DNA]</scope>
    <source>
        <strain evidence="2 3">JZZ</strain>
    </source>
</reference>
<dbReference type="SUPFAM" id="SSF46785">
    <property type="entry name" value="Winged helix' DNA-binding domain"/>
    <property type="match status" value="1"/>
</dbReference>
<dbReference type="InterPro" id="IPR036390">
    <property type="entry name" value="WH_DNA-bd_sf"/>
</dbReference>
<protein>
    <submittedName>
        <fullName evidence="2">PadR family transcriptional regulator</fullName>
    </submittedName>
</protein>
<dbReference type="AlphaFoldDB" id="A0A1L5F804"/>
<evidence type="ECO:0000313" key="3">
    <source>
        <dbReference type="Proteomes" id="UP000184604"/>
    </source>
</evidence>
<dbReference type="InterPro" id="IPR036388">
    <property type="entry name" value="WH-like_DNA-bd_sf"/>
</dbReference>
<dbReference type="PANTHER" id="PTHR33169">
    <property type="entry name" value="PADR-FAMILY TRANSCRIPTIONAL REGULATOR"/>
    <property type="match status" value="1"/>
</dbReference>
<dbReference type="InterPro" id="IPR052509">
    <property type="entry name" value="Metal_resp_DNA-bind_regulator"/>
</dbReference>
<proteinExistence type="predicted"/>
<dbReference type="Pfam" id="PF03551">
    <property type="entry name" value="PadR"/>
    <property type="match status" value="1"/>
</dbReference>
<gene>
    <name evidence="2" type="ORF">BS101_10355</name>
</gene>